<keyword evidence="1" id="KW-0479">Metal-binding</keyword>
<dbReference type="GO" id="GO:0003994">
    <property type="term" value="F:aconitate hydratase activity"/>
    <property type="evidence" value="ECO:0007669"/>
    <property type="project" value="UniProtKB-EC"/>
</dbReference>
<dbReference type="InterPro" id="IPR015933">
    <property type="entry name" value="Aconitase_B_HEAT-like_dom"/>
</dbReference>
<dbReference type="EC" id="4.2.1.99" evidence="7"/>
<dbReference type="InterPro" id="IPR015931">
    <property type="entry name" value="Acnase/IPM_dHydase_lsu_aba_1/3"/>
</dbReference>
<dbReference type="Pfam" id="PF11791">
    <property type="entry name" value="Aconitase_B_N"/>
    <property type="match status" value="1"/>
</dbReference>
<dbReference type="EMBL" id="JACVEL010000001">
    <property type="protein sequence ID" value="MBC9811004.1"/>
    <property type="molecule type" value="Genomic_DNA"/>
</dbReference>
<dbReference type="EC" id="4.2.1.3" evidence="7"/>
<dbReference type="PANTHER" id="PTHR43160:SF4">
    <property type="entry name" value="ACONITATE HYDRATASE B"/>
    <property type="match status" value="1"/>
</dbReference>
<dbReference type="InterPro" id="IPR015929">
    <property type="entry name" value="Aconitase_B_swivel"/>
</dbReference>
<dbReference type="GO" id="GO:0051539">
    <property type="term" value="F:4 iron, 4 sulfur cluster binding"/>
    <property type="evidence" value="ECO:0007669"/>
    <property type="project" value="TreeGrafter"/>
</dbReference>
<proteinExistence type="predicted"/>
<dbReference type="GO" id="GO:0005829">
    <property type="term" value="C:cytosol"/>
    <property type="evidence" value="ECO:0007669"/>
    <property type="project" value="TreeGrafter"/>
</dbReference>
<dbReference type="NCBIfam" id="NF006690">
    <property type="entry name" value="PRK09238.1"/>
    <property type="match status" value="1"/>
</dbReference>
<organism evidence="7 8">
    <name type="scientific">Taishania pollutisoli</name>
    <dbReference type="NCBI Taxonomy" id="2766479"/>
    <lineage>
        <taxon>Bacteria</taxon>
        <taxon>Pseudomonadati</taxon>
        <taxon>Bacteroidota</taxon>
        <taxon>Flavobacteriia</taxon>
        <taxon>Flavobacteriales</taxon>
        <taxon>Crocinitomicaceae</taxon>
        <taxon>Taishania</taxon>
    </lineage>
</organism>
<evidence type="ECO:0000313" key="8">
    <source>
        <dbReference type="Proteomes" id="UP000652681"/>
    </source>
</evidence>
<dbReference type="Gene3D" id="3.20.19.10">
    <property type="entry name" value="Aconitase, domain 4"/>
    <property type="match status" value="1"/>
</dbReference>
<dbReference type="GO" id="GO:0047456">
    <property type="term" value="F:2-methylisocitrate dehydratase activity"/>
    <property type="evidence" value="ECO:0007669"/>
    <property type="project" value="UniProtKB-EC"/>
</dbReference>
<dbReference type="Gene3D" id="3.40.1060.10">
    <property type="entry name" value="Aconitase, Domain 2"/>
    <property type="match status" value="1"/>
</dbReference>
<evidence type="ECO:0000259" key="6">
    <source>
        <dbReference type="Pfam" id="PF11791"/>
    </source>
</evidence>
<dbReference type="InterPro" id="IPR001030">
    <property type="entry name" value="Acoase/IPM_deHydtase_lsu_aba"/>
</dbReference>
<dbReference type="SUPFAM" id="SSF52016">
    <property type="entry name" value="LeuD/IlvD-like"/>
    <property type="match status" value="1"/>
</dbReference>
<keyword evidence="7" id="KW-0456">Lyase</keyword>
<evidence type="ECO:0000313" key="7">
    <source>
        <dbReference type="EMBL" id="MBC9811004.1"/>
    </source>
</evidence>
<evidence type="ECO:0000259" key="4">
    <source>
        <dbReference type="Pfam" id="PF00330"/>
    </source>
</evidence>
<dbReference type="Pfam" id="PF00330">
    <property type="entry name" value="Aconitase"/>
    <property type="match status" value="1"/>
</dbReference>
<dbReference type="GO" id="GO:0006099">
    <property type="term" value="P:tricarboxylic acid cycle"/>
    <property type="evidence" value="ECO:0007669"/>
    <property type="project" value="InterPro"/>
</dbReference>
<dbReference type="Gene3D" id="3.30.499.10">
    <property type="entry name" value="Aconitase, domain 3"/>
    <property type="match status" value="2"/>
</dbReference>
<dbReference type="Gene3D" id="1.25.40.310">
    <property type="entry name" value="Aconitate B, HEAT-like domain"/>
    <property type="match status" value="1"/>
</dbReference>
<keyword evidence="2" id="KW-0408">Iron</keyword>
<dbReference type="Proteomes" id="UP000652681">
    <property type="component" value="Unassembled WGS sequence"/>
</dbReference>
<dbReference type="PANTHER" id="PTHR43160">
    <property type="entry name" value="ACONITATE HYDRATASE B"/>
    <property type="match status" value="1"/>
</dbReference>
<dbReference type="Pfam" id="PF06434">
    <property type="entry name" value="Aconitase_2_N"/>
    <property type="match status" value="1"/>
</dbReference>
<evidence type="ECO:0000256" key="2">
    <source>
        <dbReference type="ARBA" id="ARBA00023004"/>
    </source>
</evidence>
<evidence type="ECO:0000256" key="3">
    <source>
        <dbReference type="ARBA" id="ARBA00023014"/>
    </source>
</evidence>
<dbReference type="AlphaFoldDB" id="A0A8J6TSA4"/>
<comment type="caution">
    <text evidence="7">The sequence shown here is derived from an EMBL/GenBank/DDBJ whole genome shotgun (WGS) entry which is preliminary data.</text>
</comment>
<dbReference type="SUPFAM" id="SSF74778">
    <property type="entry name" value="Aconitase B, N-terminal domain"/>
    <property type="match status" value="1"/>
</dbReference>
<dbReference type="GO" id="GO:0019629">
    <property type="term" value="P:propionate catabolic process, 2-methylcitrate cycle"/>
    <property type="evidence" value="ECO:0007669"/>
    <property type="project" value="TreeGrafter"/>
</dbReference>
<dbReference type="InterPro" id="IPR036008">
    <property type="entry name" value="Aconitase_4Fe-4S_dom"/>
</dbReference>
<dbReference type="SUPFAM" id="SSF53732">
    <property type="entry name" value="Aconitase iron-sulfur domain"/>
    <property type="match status" value="1"/>
</dbReference>
<dbReference type="InterPro" id="IPR015928">
    <property type="entry name" value="Aconitase/3IPM_dehydase_swvl"/>
</dbReference>
<reference evidence="7" key="1">
    <citation type="submission" date="2020-09" db="EMBL/GenBank/DDBJ databases">
        <title>Taishania pollutisoli gen. nov., sp. nov., Isolated from Tetrabromobisphenol A-Contaminated Soil.</title>
        <authorList>
            <person name="Chen Q."/>
        </authorList>
    </citation>
    <scope>NUCLEOTIDE SEQUENCE</scope>
    <source>
        <strain evidence="7">CZZ-1</strain>
    </source>
</reference>
<accession>A0A8J6TSA4</accession>
<feature type="domain" description="Aconitase B swivel" evidence="5">
    <location>
        <begin position="176"/>
        <end position="405"/>
    </location>
</feature>
<gene>
    <name evidence="7" type="ORF">H9Y05_00805</name>
</gene>
<dbReference type="InterPro" id="IPR050926">
    <property type="entry name" value="Aconitase/IPM_isomerase"/>
</dbReference>
<feature type="domain" description="Aconitase B HEAT-like" evidence="6">
    <location>
        <begin position="6"/>
        <end position="162"/>
    </location>
</feature>
<dbReference type="RefSeq" id="WP_216713236.1">
    <property type="nucleotide sequence ID" value="NZ_JACVEL010000001.1"/>
</dbReference>
<evidence type="ECO:0000256" key="1">
    <source>
        <dbReference type="ARBA" id="ARBA00022723"/>
    </source>
</evidence>
<sequence>MNTYSEYIKEIDERKEQGLHPKPIDGAELLREIIAQIKDSEHPHRADSIHHFIYNTLPGTTSAAGEKAIFLKEIILGESVVAEISPVFAFELLSHMKGGPSIEVLLDLALGNDESIAKQAAEVLKTQVFLYDADTDRLKEAYNSGNPIAKAILESYAKAEFFTKLPEVPEEIKIVTYIAAEGDISTDLLSPGNQAHSRSDRELHGKCMITPQAQEEIRALQKQHPDKSVMLIAEKGTMGVGSSRMSGVNNVALWTGKQASPYVPFVNIAPIVGGTNGISPIFLTTVDVTGGIGLDLKNWMKKVDADGNVVRNENGDPVLEEVYSVATGTVLTINTKTKKLYNGDTELIDISKALTPQKMEFIRAGGSYAIVFGKKIQTIAAKTLGVEAPVVFAPSKEISHEGQGLTAVEKIFNRNAVGVTPGKVLHAGSDVRVEVNIVGSQDTTGLMTAQELESMAATVISPIVDGAYQSGCHTASVWDKKAQANIPKLMKFMNDFGVITARDPKGTYHSMTDVIHKVLNDITIDEWAIIIGGDSHTRMSKGVAFGADSGTVALALATGEASMPIPESVKVTFKGSMKEHMDFRDVVHATQLQMLQQFDGENVFQGRIIEVHIGTLLADQAFTFTDWTAEMKAKASICISQDDTLIESLEIAKSRIQIMIDKGMDNKNQVLQGLINKANKRIAEIKSGEKPALTPDANAKYYAEVVIDLDIIDEPMIADPDVNNADVSKRYTHDTIRELSYYGGDKKVDLGFVGSCMVHKDDLKIVSQMLKNIEKQKGKVEFNAPLVVAAPTYNIIDELKTEGDWELLQKYSGFEFSDLFPKSTARTEYENIMYLERPGCNLCMGNQEKAAKGDTVMATSTRLFQGRVVEDSERKKGESLLASTPVVVLSAILGRIPSVEEYKAAVEGINLTKFKPIAAN</sequence>
<dbReference type="InterPro" id="IPR015932">
    <property type="entry name" value="Aconitase_dom2"/>
</dbReference>
<dbReference type="InterPro" id="IPR036288">
    <property type="entry name" value="Aconitase_B_HEAT-like_dom_sf"/>
</dbReference>
<feature type="domain" description="Aconitase/3-isopropylmalate dehydratase large subunit alpha/beta/alpha" evidence="4">
    <location>
        <begin position="410"/>
        <end position="894"/>
    </location>
</feature>
<name>A0A8J6TSA4_9FLAO</name>
<protein>
    <submittedName>
        <fullName evidence="7">Bifunctional aconitate hydratase 2/2-methylisocitrate dehydratase</fullName>
        <ecNumber evidence="7">4.2.1.3</ecNumber>
        <ecNumber evidence="7">4.2.1.99</ecNumber>
    </submittedName>
</protein>
<dbReference type="GO" id="GO:0046872">
    <property type="term" value="F:metal ion binding"/>
    <property type="evidence" value="ECO:0007669"/>
    <property type="project" value="UniProtKB-KW"/>
</dbReference>
<keyword evidence="3" id="KW-0411">Iron-sulfur</keyword>
<evidence type="ECO:0000259" key="5">
    <source>
        <dbReference type="Pfam" id="PF06434"/>
    </source>
</evidence>
<keyword evidence="8" id="KW-1185">Reference proteome</keyword>